<dbReference type="SUPFAM" id="SSF46785">
    <property type="entry name" value="Winged helix' DNA-binding domain"/>
    <property type="match status" value="1"/>
</dbReference>
<dbReference type="AlphaFoldDB" id="A0A370CG91"/>
<protein>
    <recommendedName>
        <fullName evidence="1">Transcriptional regulator HTH-type FeoC domain-containing protein</fullName>
    </recommendedName>
</protein>
<evidence type="ECO:0000259" key="1">
    <source>
        <dbReference type="Pfam" id="PF09012"/>
    </source>
</evidence>
<dbReference type="Proteomes" id="UP000226429">
    <property type="component" value="Unassembled WGS sequence"/>
</dbReference>
<reference evidence="2 3" key="2">
    <citation type="journal article" date="2018" name="J. Invertebr. Pathol.">
        <title>'Candidatus Aquirickettsiella gammari' (Gammaproteobacteria: Legionellales: Coxiellaceae): A bacterial pathogen of the freshwater crustacean Gammarus fossarum (Malacostraca: Amphipoda).</title>
        <authorList>
            <person name="Bojko J."/>
            <person name="Dunn A.M."/>
            <person name="Stebbing P.D."/>
            <person name="van Aerle R."/>
            <person name="Bacela-Spychalska K."/>
            <person name="Bean T.P."/>
            <person name="Urrutia A."/>
            <person name="Stentiford G.D."/>
        </authorList>
    </citation>
    <scope>NUCLEOTIDE SEQUENCE [LARGE SCALE GENOMIC DNA]</scope>
    <source>
        <strain evidence="2">RA15029</strain>
    </source>
</reference>
<sequence>MISVLDLKKFMAEKKRVSLSLILQNFTAKQEEIVAILELLIQKGYVKKCIKTPHCATRCFSCTAESFVFYQWLEQA</sequence>
<proteinExistence type="predicted"/>
<dbReference type="Gene3D" id="1.10.10.10">
    <property type="entry name" value="Winged helix-like DNA-binding domain superfamily/Winged helix DNA-binding domain"/>
    <property type="match status" value="1"/>
</dbReference>
<keyword evidence="3" id="KW-1185">Reference proteome</keyword>
<dbReference type="Pfam" id="PF09012">
    <property type="entry name" value="FeoC"/>
    <property type="match status" value="1"/>
</dbReference>
<dbReference type="EMBL" id="NMOS02000025">
    <property type="protein sequence ID" value="RDH39935.1"/>
    <property type="molecule type" value="Genomic_DNA"/>
</dbReference>
<evidence type="ECO:0000313" key="2">
    <source>
        <dbReference type="EMBL" id="RDH39935.1"/>
    </source>
</evidence>
<comment type="caution">
    <text evidence="2">The sequence shown here is derived from an EMBL/GenBank/DDBJ whole genome shotgun (WGS) entry which is preliminary data.</text>
</comment>
<feature type="domain" description="Transcriptional regulator HTH-type FeoC" evidence="1">
    <location>
        <begin position="5"/>
        <end position="70"/>
    </location>
</feature>
<dbReference type="InterPro" id="IPR036390">
    <property type="entry name" value="WH_DNA-bd_sf"/>
</dbReference>
<dbReference type="InterPro" id="IPR015102">
    <property type="entry name" value="Tscrpt_reg_HTH_FeoC"/>
</dbReference>
<name>A0A370CG91_9COXI</name>
<evidence type="ECO:0000313" key="3">
    <source>
        <dbReference type="Proteomes" id="UP000226429"/>
    </source>
</evidence>
<accession>A0A370CG91</accession>
<dbReference type="InterPro" id="IPR036388">
    <property type="entry name" value="WH-like_DNA-bd_sf"/>
</dbReference>
<organism evidence="2 3">
    <name type="scientific">Candidatus Aquirickettsiella gammari</name>
    <dbReference type="NCBI Taxonomy" id="2016198"/>
    <lineage>
        <taxon>Bacteria</taxon>
        <taxon>Pseudomonadati</taxon>
        <taxon>Pseudomonadota</taxon>
        <taxon>Gammaproteobacteria</taxon>
        <taxon>Legionellales</taxon>
        <taxon>Coxiellaceae</taxon>
        <taxon>Candidatus Aquirickettsiella</taxon>
    </lineage>
</organism>
<gene>
    <name evidence="2" type="ORF">CFE62_006415</name>
</gene>
<reference evidence="2 3" key="1">
    <citation type="journal article" date="2017" name="Int. J. Syst. Evol. Microbiol.">
        <title>Aquarickettsiella crustaci n. gen. n. sp. (Gammaproteobacteria: Legionellales: Coxiellaceae); a bacterial pathogen of the freshwater crustacean: Gammarus fossarum (Malacostraca: Amphipoda).</title>
        <authorList>
            <person name="Bojko J."/>
            <person name="Dunn A.M."/>
            <person name="Stebbing P.D."/>
            <person name="Van Aerle R."/>
            <person name="Bacela-Spychalska K."/>
            <person name="Bean T.P."/>
            <person name="Stentiford G.D."/>
        </authorList>
    </citation>
    <scope>NUCLEOTIDE SEQUENCE [LARGE SCALE GENOMIC DNA]</scope>
    <source>
        <strain evidence="2">RA15029</strain>
    </source>
</reference>